<dbReference type="Gene3D" id="3.30.450.40">
    <property type="match status" value="1"/>
</dbReference>
<dbReference type="AlphaFoldDB" id="A0A0S8FSQ5"/>
<evidence type="ECO:0000313" key="3">
    <source>
        <dbReference type="EMBL" id="KPK63763.1"/>
    </source>
</evidence>
<dbReference type="EMBL" id="LJUJ01000009">
    <property type="protein sequence ID" value="KPK63763.1"/>
    <property type="molecule type" value="Genomic_DNA"/>
</dbReference>
<reference evidence="3 4" key="1">
    <citation type="journal article" date="2015" name="Microbiome">
        <title>Genomic resolution of linkages in carbon, nitrogen, and sulfur cycling among widespread estuary sediment bacteria.</title>
        <authorList>
            <person name="Baker B.J."/>
            <person name="Lazar C.S."/>
            <person name="Teske A.P."/>
            <person name="Dick G.J."/>
        </authorList>
    </citation>
    <scope>NUCLEOTIDE SEQUENCE [LARGE SCALE GENOMIC DNA]</scope>
    <source>
        <strain evidence="3">SM23_42</strain>
    </source>
</reference>
<dbReference type="InterPro" id="IPR029016">
    <property type="entry name" value="GAF-like_dom_sf"/>
</dbReference>
<dbReference type="STRING" id="1703779.AMJ83_05935"/>
<gene>
    <name evidence="3" type="ORF">AMJ83_05935</name>
</gene>
<dbReference type="InterPro" id="IPR003018">
    <property type="entry name" value="GAF"/>
</dbReference>
<accession>A0A0S8FSQ5</accession>
<name>A0A0S8FSQ5_UNCW3</name>
<dbReference type="GO" id="GO:0033745">
    <property type="term" value="F:L-methionine-(R)-S-oxide reductase activity"/>
    <property type="evidence" value="ECO:0007669"/>
    <property type="project" value="TreeGrafter"/>
</dbReference>
<comment type="similarity">
    <text evidence="1">Belongs to the free Met sulfoxide reductase family.</text>
</comment>
<evidence type="ECO:0000313" key="4">
    <source>
        <dbReference type="Proteomes" id="UP000051373"/>
    </source>
</evidence>
<comment type="caution">
    <text evidence="3">The sequence shown here is derived from an EMBL/GenBank/DDBJ whole genome shotgun (WGS) entry which is preliminary data.</text>
</comment>
<dbReference type="PANTHER" id="PTHR21021">
    <property type="entry name" value="GAF/PUTATIVE CYTOSKELETAL PROTEIN"/>
    <property type="match status" value="1"/>
</dbReference>
<dbReference type="SMART" id="SM00065">
    <property type="entry name" value="GAF"/>
    <property type="match status" value="1"/>
</dbReference>
<dbReference type="PANTHER" id="PTHR21021:SF15">
    <property type="entry name" value="FREE METHIONINE-R-SULFOXIDE REDUCTASE"/>
    <property type="match status" value="1"/>
</dbReference>
<dbReference type="Pfam" id="PF13185">
    <property type="entry name" value="GAF_2"/>
    <property type="match status" value="1"/>
</dbReference>
<dbReference type="Proteomes" id="UP000051373">
    <property type="component" value="Unassembled WGS sequence"/>
</dbReference>
<dbReference type="GO" id="GO:0005829">
    <property type="term" value="C:cytosol"/>
    <property type="evidence" value="ECO:0007669"/>
    <property type="project" value="TreeGrafter"/>
</dbReference>
<dbReference type="InterPro" id="IPR051330">
    <property type="entry name" value="Phosphatase_reg/MetRdx"/>
</dbReference>
<evidence type="ECO:0000259" key="2">
    <source>
        <dbReference type="SMART" id="SM00065"/>
    </source>
</evidence>
<evidence type="ECO:0000256" key="1">
    <source>
        <dbReference type="ARBA" id="ARBA00038454"/>
    </source>
</evidence>
<protein>
    <recommendedName>
        <fullName evidence="2">GAF domain-containing protein</fullName>
    </recommendedName>
</protein>
<organism evidence="3 4">
    <name type="scientific">candidate division WOR_3 bacterium SM23_42</name>
    <dbReference type="NCBI Taxonomy" id="1703779"/>
    <lineage>
        <taxon>Bacteria</taxon>
        <taxon>Bacteria division WOR-3</taxon>
    </lineage>
</organism>
<feature type="domain" description="GAF" evidence="2">
    <location>
        <begin position="6"/>
        <end position="136"/>
    </location>
</feature>
<proteinExistence type="inferred from homology"/>
<dbReference type="SUPFAM" id="SSF55781">
    <property type="entry name" value="GAF domain-like"/>
    <property type="match status" value="1"/>
</dbReference>
<sequence>MNSNLDTQEKLSVVCRLVREHVPKYDWVGFYIVSSNKELILGSYAGEPTEHTHIRFGQGICGQAAEQKKTLVVQDVKKETNYLSCSPKVQSEIVVPIFRNGEIIGELDIDSHRLAAFDESDRAFLEDICDVVSRLL</sequence>